<feature type="domain" description="CRIB" evidence="13">
    <location>
        <begin position="361"/>
        <end position="374"/>
    </location>
</feature>
<dbReference type="CDD" id="cd00132">
    <property type="entry name" value="CRIB"/>
    <property type="match status" value="1"/>
</dbReference>
<dbReference type="GO" id="GO:0008360">
    <property type="term" value="P:regulation of cell shape"/>
    <property type="evidence" value="ECO:0007669"/>
    <property type="project" value="UniProtKB-KW"/>
</dbReference>
<evidence type="ECO:0000256" key="8">
    <source>
        <dbReference type="ARBA" id="ARBA00023136"/>
    </source>
</evidence>
<evidence type="ECO:0000256" key="4">
    <source>
        <dbReference type="ARBA" id="ARBA00005720"/>
    </source>
</evidence>
<dbReference type="GO" id="GO:0031267">
    <property type="term" value="F:small GTPase binding"/>
    <property type="evidence" value="ECO:0007669"/>
    <property type="project" value="InterPro"/>
</dbReference>
<evidence type="ECO:0000256" key="2">
    <source>
        <dbReference type="ARBA" id="ARBA00004193"/>
    </source>
</evidence>
<accession>A0AAD1S7M7</accession>
<keyword evidence="10" id="KW-0206">Cytoskeleton</keyword>
<keyword evidence="9" id="KW-0564">Palmitate</keyword>
<keyword evidence="15" id="KW-1185">Reference proteome</keyword>
<dbReference type="GO" id="GO:0005856">
    <property type="term" value="C:cytoskeleton"/>
    <property type="evidence" value="ECO:0007669"/>
    <property type="project" value="UniProtKB-SubCell"/>
</dbReference>
<dbReference type="EMBL" id="OW240916">
    <property type="protein sequence ID" value="CAH2294397.1"/>
    <property type="molecule type" value="Genomic_DNA"/>
</dbReference>
<keyword evidence="6" id="KW-0963">Cytoplasm</keyword>
<proteinExistence type="inferred from homology"/>
<evidence type="ECO:0000313" key="15">
    <source>
        <dbReference type="Proteomes" id="UP001295444"/>
    </source>
</evidence>
<evidence type="ECO:0000256" key="7">
    <source>
        <dbReference type="ARBA" id="ARBA00022960"/>
    </source>
</evidence>
<dbReference type="InterPro" id="IPR000095">
    <property type="entry name" value="CRIB_dom"/>
</dbReference>
<dbReference type="AlphaFoldDB" id="A0AAD1S7M7"/>
<dbReference type="Proteomes" id="UP001295444">
    <property type="component" value="Chromosome 05"/>
</dbReference>
<dbReference type="Gene3D" id="3.90.810.10">
    <property type="entry name" value="CRIB domain"/>
    <property type="match status" value="1"/>
</dbReference>
<evidence type="ECO:0000256" key="1">
    <source>
        <dbReference type="ARBA" id="ARBA00003083"/>
    </source>
</evidence>
<keyword evidence="7" id="KW-0133">Cell shape</keyword>
<gene>
    <name evidence="14" type="ORF">PECUL_23A052343</name>
</gene>
<reference evidence="14" key="1">
    <citation type="submission" date="2022-03" db="EMBL/GenBank/DDBJ databases">
        <authorList>
            <person name="Alioto T."/>
            <person name="Alioto T."/>
            <person name="Gomez Garrido J."/>
        </authorList>
    </citation>
    <scope>NUCLEOTIDE SEQUENCE</scope>
</reference>
<comment type="function">
    <text evidence="1">Probably involved in the organization of the actin cytoskeleton by acting downstream of CDC42, inducing actin filament assembly.</text>
</comment>
<sequence length="427" mass="47974">MGSTRNPVQTRQRVLEPAAPAERPSQRAIEQKWLHTTTQWIGAGHSPTPRDGIPHTSTNLQSTFPAWMLPAPPGMGPTTDHTYIANRGSRKSALCKKEQQHKTNPTDLNLRELNGLRHSIRDLTLEAVSRSILWSKRLYYEKANKTDTLLARALRPRPQGKIITKIRTTDNTLAETPDEINAVFTSYFSELYNHSPRLRATNAAYIADIHQFLSELTIPKVNGAEADALQEPITQLEGNTPYLFEDSRLTFFPRSAQVHHLVEEILKVTRQLCDVGITYWSASRSLTVTKVDSINPLCSPSEAAAFLKSLGLGTSQRGGTELQDWLIFQINTMSEFWLCFNCCIAEQPQPKRRRRIDRSMIGEPTNFVHTGHVGSGDLFSGMNSVNSIQNQMQSKGGYSRIALGLQVYWMVCTFAFPLSFTSSFLHC</sequence>
<feature type="region of interest" description="Disordered" evidence="12">
    <location>
        <begin position="1"/>
        <end position="26"/>
    </location>
</feature>
<evidence type="ECO:0000256" key="3">
    <source>
        <dbReference type="ARBA" id="ARBA00004245"/>
    </source>
</evidence>
<dbReference type="PANTHER" id="PTHR13502:SF4">
    <property type="entry name" value="CDC42 SMALL EFFECTOR PROTEIN 2"/>
    <property type="match status" value="1"/>
</dbReference>
<keyword evidence="11" id="KW-0449">Lipoprotein</keyword>
<evidence type="ECO:0000256" key="10">
    <source>
        <dbReference type="ARBA" id="ARBA00023212"/>
    </source>
</evidence>
<evidence type="ECO:0000256" key="11">
    <source>
        <dbReference type="ARBA" id="ARBA00023288"/>
    </source>
</evidence>
<evidence type="ECO:0000313" key="14">
    <source>
        <dbReference type="EMBL" id="CAH2294397.1"/>
    </source>
</evidence>
<evidence type="ECO:0000256" key="5">
    <source>
        <dbReference type="ARBA" id="ARBA00022475"/>
    </source>
</evidence>
<dbReference type="FunFam" id="3.90.810.10:FF:000004">
    <property type="entry name" value="CDC42 small effector protein 2"/>
    <property type="match status" value="1"/>
</dbReference>
<dbReference type="GO" id="GO:0035023">
    <property type="term" value="P:regulation of Rho protein signal transduction"/>
    <property type="evidence" value="ECO:0007669"/>
    <property type="project" value="InterPro"/>
</dbReference>
<evidence type="ECO:0000256" key="6">
    <source>
        <dbReference type="ARBA" id="ARBA00022490"/>
    </source>
</evidence>
<comment type="subcellular location">
    <subcellularLocation>
        <location evidence="2">Cell membrane</location>
        <topology evidence="2">Lipid-anchor</topology>
    </subcellularLocation>
    <subcellularLocation>
        <location evidence="3">Cytoplasm</location>
        <location evidence="3">Cytoskeleton</location>
    </subcellularLocation>
</comment>
<keyword evidence="5" id="KW-1003">Cell membrane</keyword>
<evidence type="ECO:0000259" key="13">
    <source>
        <dbReference type="PROSITE" id="PS50108"/>
    </source>
</evidence>
<dbReference type="GO" id="GO:0005886">
    <property type="term" value="C:plasma membrane"/>
    <property type="evidence" value="ECO:0007669"/>
    <property type="project" value="UniProtKB-SubCell"/>
</dbReference>
<protein>
    <submittedName>
        <fullName evidence="14">CDC42 small effector 2</fullName>
    </submittedName>
</protein>
<feature type="compositionally biased region" description="Polar residues" evidence="12">
    <location>
        <begin position="1"/>
        <end position="12"/>
    </location>
</feature>
<dbReference type="PROSITE" id="PS50108">
    <property type="entry name" value="CRIB"/>
    <property type="match status" value="1"/>
</dbReference>
<organism evidence="14 15">
    <name type="scientific">Pelobates cultripes</name>
    <name type="common">Western spadefoot toad</name>
    <dbReference type="NCBI Taxonomy" id="61616"/>
    <lineage>
        <taxon>Eukaryota</taxon>
        <taxon>Metazoa</taxon>
        <taxon>Chordata</taxon>
        <taxon>Craniata</taxon>
        <taxon>Vertebrata</taxon>
        <taxon>Euteleostomi</taxon>
        <taxon>Amphibia</taxon>
        <taxon>Batrachia</taxon>
        <taxon>Anura</taxon>
        <taxon>Pelobatoidea</taxon>
        <taxon>Pelobatidae</taxon>
        <taxon>Pelobates</taxon>
    </lineage>
</organism>
<evidence type="ECO:0000256" key="12">
    <source>
        <dbReference type="SAM" id="MobiDB-lite"/>
    </source>
</evidence>
<dbReference type="InterPro" id="IPR036936">
    <property type="entry name" value="CRIB_dom_sf"/>
</dbReference>
<comment type="similarity">
    <text evidence="4">Belongs to the CDC42SE/SPEC family.</text>
</comment>
<name>A0AAD1S7M7_PELCU</name>
<evidence type="ECO:0000256" key="9">
    <source>
        <dbReference type="ARBA" id="ARBA00023139"/>
    </source>
</evidence>
<keyword evidence="8" id="KW-0472">Membrane</keyword>
<dbReference type="PANTHER" id="PTHR13502">
    <property type="entry name" value="CDC42 SMALL EFFECTOR PROTEIN HOMOLOG"/>
    <property type="match status" value="1"/>
</dbReference>
<dbReference type="InterPro" id="IPR039056">
    <property type="entry name" value="SPEC"/>
</dbReference>